<dbReference type="CDD" id="cd00082">
    <property type="entry name" value="HisKA"/>
    <property type="match status" value="1"/>
</dbReference>
<evidence type="ECO:0000259" key="14">
    <source>
        <dbReference type="PROSITE" id="PS50885"/>
    </source>
</evidence>
<dbReference type="PANTHER" id="PTHR45436:SF8">
    <property type="entry name" value="HISTIDINE KINASE"/>
    <property type="match status" value="1"/>
</dbReference>
<dbReference type="AlphaFoldDB" id="A0A2W2BWD0"/>
<dbReference type="CDD" id="cd00075">
    <property type="entry name" value="HATPase"/>
    <property type="match status" value="1"/>
</dbReference>
<dbReference type="InterPro" id="IPR050428">
    <property type="entry name" value="TCS_sensor_his_kinase"/>
</dbReference>
<evidence type="ECO:0000256" key="2">
    <source>
        <dbReference type="ARBA" id="ARBA00004370"/>
    </source>
</evidence>
<dbReference type="EC" id="2.7.13.3" evidence="3"/>
<reference evidence="16" key="1">
    <citation type="submission" date="2018-06" db="EMBL/GenBank/DDBJ databases">
        <title>Aestuariibacter litoralis strain KCTC 52945T.</title>
        <authorList>
            <person name="Li X."/>
            <person name="Salam N."/>
            <person name="Li J.-L."/>
            <person name="Chen Y.-M."/>
            <person name="Yang Z.-W."/>
            <person name="Zhang L.-Y."/>
            <person name="Han M.-X."/>
            <person name="Xiao M."/>
            <person name="Li W.-J."/>
        </authorList>
    </citation>
    <scope>NUCLEOTIDE SEQUENCE [LARGE SCALE GENOMIC DNA]</scope>
    <source>
        <strain evidence="16">KCTC 52945</strain>
    </source>
</reference>
<dbReference type="InterPro" id="IPR036097">
    <property type="entry name" value="HisK_dim/P_sf"/>
</dbReference>
<organism evidence="15 16">
    <name type="scientific">Aestuariivirga litoralis</name>
    <dbReference type="NCBI Taxonomy" id="2650924"/>
    <lineage>
        <taxon>Bacteria</taxon>
        <taxon>Pseudomonadati</taxon>
        <taxon>Pseudomonadota</taxon>
        <taxon>Alphaproteobacteria</taxon>
        <taxon>Hyphomicrobiales</taxon>
        <taxon>Aestuariivirgaceae</taxon>
        <taxon>Aestuariivirga</taxon>
    </lineage>
</organism>
<dbReference type="InterPro" id="IPR003594">
    <property type="entry name" value="HATPase_dom"/>
</dbReference>
<evidence type="ECO:0000256" key="4">
    <source>
        <dbReference type="ARBA" id="ARBA00022553"/>
    </source>
</evidence>
<comment type="subcellular location">
    <subcellularLocation>
        <location evidence="2">Membrane</location>
    </subcellularLocation>
</comment>
<dbReference type="InterPro" id="IPR003661">
    <property type="entry name" value="HisK_dim/P_dom"/>
</dbReference>
<dbReference type="PRINTS" id="PR00344">
    <property type="entry name" value="BCTRLSENSOR"/>
</dbReference>
<dbReference type="CDD" id="cd06225">
    <property type="entry name" value="HAMP"/>
    <property type="match status" value="1"/>
</dbReference>
<evidence type="ECO:0000256" key="1">
    <source>
        <dbReference type="ARBA" id="ARBA00000085"/>
    </source>
</evidence>
<dbReference type="SUPFAM" id="SSF55874">
    <property type="entry name" value="ATPase domain of HSP90 chaperone/DNA topoisomerase II/histidine kinase"/>
    <property type="match status" value="1"/>
</dbReference>
<proteinExistence type="predicted"/>
<evidence type="ECO:0000256" key="12">
    <source>
        <dbReference type="SAM" id="Phobius"/>
    </source>
</evidence>
<dbReference type="InterPro" id="IPR003660">
    <property type="entry name" value="HAMP_dom"/>
</dbReference>
<dbReference type="Gene3D" id="1.10.287.130">
    <property type="match status" value="1"/>
</dbReference>
<evidence type="ECO:0000256" key="9">
    <source>
        <dbReference type="ARBA" id="ARBA00023012"/>
    </source>
</evidence>
<dbReference type="RefSeq" id="WP_111196483.1">
    <property type="nucleotide sequence ID" value="NZ_QKVK01000002.1"/>
</dbReference>
<dbReference type="Gene3D" id="6.10.340.10">
    <property type="match status" value="1"/>
</dbReference>
<dbReference type="GO" id="GO:0005886">
    <property type="term" value="C:plasma membrane"/>
    <property type="evidence" value="ECO:0007669"/>
    <property type="project" value="TreeGrafter"/>
</dbReference>
<comment type="caution">
    <text evidence="15">The sequence shown here is derived from an EMBL/GenBank/DDBJ whole genome shotgun (WGS) entry which is preliminary data.</text>
</comment>
<name>A0A2W2BWD0_9HYPH</name>
<dbReference type="SMART" id="SM00304">
    <property type="entry name" value="HAMP"/>
    <property type="match status" value="1"/>
</dbReference>
<dbReference type="InterPro" id="IPR005467">
    <property type="entry name" value="His_kinase_dom"/>
</dbReference>
<dbReference type="PROSITE" id="PS50109">
    <property type="entry name" value="HIS_KIN"/>
    <property type="match status" value="1"/>
</dbReference>
<protein>
    <recommendedName>
        <fullName evidence="3">histidine kinase</fullName>
        <ecNumber evidence="3">2.7.13.3</ecNumber>
    </recommendedName>
</protein>
<keyword evidence="4" id="KW-0597">Phosphoprotein</keyword>
<keyword evidence="9" id="KW-0902">Two-component regulatory system</keyword>
<keyword evidence="10 12" id="KW-0472">Membrane</keyword>
<dbReference type="SUPFAM" id="SSF47384">
    <property type="entry name" value="Homodimeric domain of signal transducing histidine kinase"/>
    <property type="match status" value="1"/>
</dbReference>
<evidence type="ECO:0000256" key="7">
    <source>
        <dbReference type="ARBA" id="ARBA00022777"/>
    </source>
</evidence>
<sequence>MTARAKLLRTSTFRLAALYLILFAVSVAALLGYVYLNTAVLLQEQTDYTIQAEVQALSDQYQLRGLSGILDTVQRRSADDTGSVYLLAAPAGQRIAGNLDDLPTVPKEDSSWIEFPLQVQKGAVRENHVARAFYTVLPGGFKLIVGRDVESLRQFATIIRQSILYALAIALVLGLGGGLLMSRNFLRRVDAITDASRSIMAGNMSGRMPVSGSNDELDRLALALNEMLEQIESLMGAMKEVSSNVAHDLKTPLTRIKARVEAALRSGSEAEYRAALENTVDESDRLLDTFNALLSIARAEAGQARSGLVAVDVSELIADVAELYEPMAEEEGGTLTASAAPGLQVQGDRQLLAQALTNLLDNALKYGARDGETPRITLTGTRDDDKVVITVADHGAGIPEADRSRVTERFVRLDESRSKPGNGLGLSLVSGVMKLHKGTLMLEDNAPGLRARLVLPTGRE</sequence>
<keyword evidence="11" id="KW-0175">Coiled coil</keyword>
<evidence type="ECO:0000259" key="13">
    <source>
        <dbReference type="PROSITE" id="PS50109"/>
    </source>
</evidence>
<dbReference type="Pfam" id="PF00512">
    <property type="entry name" value="HisKA"/>
    <property type="match status" value="1"/>
</dbReference>
<evidence type="ECO:0000256" key="6">
    <source>
        <dbReference type="ARBA" id="ARBA00022692"/>
    </source>
</evidence>
<keyword evidence="8 12" id="KW-1133">Transmembrane helix</keyword>
<evidence type="ECO:0000256" key="11">
    <source>
        <dbReference type="SAM" id="Coils"/>
    </source>
</evidence>
<feature type="transmembrane region" description="Helical" evidence="12">
    <location>
        <begin position="12"/>
        <end position="36"/>
    </location>
</feature>
<evidence type="ECO:0000256" key="8">
    <source>
        <dbReference type="ARBA" id="ARBA00022989"/>
    </source>
</evidence>
<dbReference type="EMBL" id="QKVK01000002">
    <property type="protein sequence ID" value="PZF77736.1"/>
    <property type="molecule type" value="Genomic_DNA"/>
</dbReference>
<keyword evidence="7 15" id="KW-0418">Kinase</keyword>
<evidence type="ECO:0000256" key="10">
    <source>
        <dbReference type="ARBA" id="ARBA00023136"/>
    </source>
</evidence>
<dbReference type="Pfam" id="PF00672">
    <property type="entry name" value="HAMP"/>
    <property type="match status" value="1"/>
</dbReference>
<dbReference type="InterPro" id="IPR004358">
    <property type="entry name" value="Sig_transdc_His_kin-like_C"/>
</dbReference>
<evidence type="ECO:0000256" key="3">
    <source>
        <dbReference type="ARBA" id="ARBA00012438"/>
    </source>
</evidence>
<comment type="catalytic activity">
    <reaction evidence="1">
        <text>ATP + protein L-histidine = ADP + protein N-phospho-L-histidine.</text>
        <dbReference type="EC" id="2.7.13.3"/>
    </reaction>
</comment>
<accession>A0A2W2BWD0</accession>
<dbReference type="Proteomes" id="UP000248795">
    <property type="component" value="Unassembled WGS sequence"/>
</dbReference>
<dbReference type="SUPFAM" id="SSF158472">
    <property type="entry name" value="HAMP domain-like"/>
    <property type="match status" value="1"/>
</dbReference>
<feature type="domain" description="HAMP" evidence="14">
    <location>
        <begin position="183"/>
        <end position="236"/>
    </location>
</feature>
<dbReference type="GO" id="GO:0000155">
    <property type="term" value="F:phosphorelay sensor kinase activity"/>
    <property type="evidence" value="ECO:0007669"/>
    <property type="project" value="InterPro"/>
</dbReference>
<gene>
    <name evidence="15" type="ORF">DK847_04700</name>
</gene>
<evidence type="ECO:0000256" key="5">
    <source>
        <dbReference type="ARBA" id="ARBA00022679"/>
    </source>
</evidence>
<keyword evidence="16" id="KW-1185">Reference proteome</keyword>
<dbReference type="SMART" id="SM00387">
    <property type="entry name" value="HATPase_c"/>
    <property type="match status" value="1"/>
</dbReference>
<feature type="domain" description="Histidine kinase" evidence="13">
    <location>
        <begin position="244"/>
        <end position="459"/>
    </location>
</feature>
<dbReference type="PANTHER" id="PTHR45436">
    <property type="entry name" value="SENSOR HISTIDINE KINASE YKOH"/>
    <property type="match status" value="1"/>
</dbReference>
<keyword evidence="6 12" id="KW-0812">Transmembrane</keyword>
<dbReference type="InterPro" id="IPR036890">
    <property type="entry name" value="HATPase_C_sf"/>
</dbReference>
<dbReference type="PROSITE" id="PS50885">
    <property type="entry name" value="HAMP"/>
    <property type="match status" value="1"/>
</dbReference>
<keyword evidence="5" id="KW-0808">Transferase</keyword>
<dbReference type="SMART" id="SM00388">
    <property type="entry name" value="HisKA"/>
    <property type="match status" value="1"/>
</dbReference>
<dbReference type="Gene3D" id="3.30.565.10">
    <property type="entry name" value="Histidine kinase-like ATPase, C-terminal domain"/>
    <property type="match status" value="1"/>
</dbReference>
<feature type="transmembrane region" description="Helical" evidence="12">
    <location>
        <begin position="163"/>
        <end position="181"/>
    </location>
</feature>
<evidence type="ECO:0000313" key="15">
    <source>
        <dbReference type="EMBL" id="PZF77736.1"/>
    </source>
</evidence>
<feature type="coiled-coil region" evidence="11">
    <location>
        <begin position="214"/>
        <end position="244"/>
    </location>
</feature>
<evidence type="ECO:0000313" key="16">
    <source>
        <dbReference type="Proteomes" id="UP000248795"/>
    </source>
</evidence>
<dbReference type="Pfam" id="PF02518">
    <property type="entry name" value="HATPase_c"/>
    <property type="match status" value="1"/>
</dbReference>